<name>A0A2P2K495_RHIMU</name>
<feature type="chain" id="PRO_5015109582" description="Secreted protein" evidence="1">
    <location>
        <begin position="17"/>
        <end position="122"/>
    </location>
</feature>
<evidence type="ECO:0008006" key="3">
    <source>
        <dbReference type="Google" id="ProtNLM"/>
    </source>
</evidence>
<keyword evidence="1" id="KW-0732">Signal</keyword>
<proteinExistence type="predicted"/>
<accession>A0A2P2K495</accession>
<evidence type="ECO:0000256" key="1">
    <source>
        <dbReference type="SAM" id="SignalP"/>
    </source>
</evidence>
<organism evidence="2">
    <name type="scientific">Rhizophora mucronata</name>
    <name type="common">Asiatic mangrove</name>
    <dbReference type="NCBI Taxonomy" id="61149"/>
    <lineage>
        <taxon>Eukaryota</taxon>
        <taxon>Viridiplantae</taxon>
        <taxon>Streptophyta</taxon>
        <taxon>Embryophyta</taxon>
        <taxon>Tracheophyta</taxon>
        <taxon>Spermatophyta</taxon>
        <taxon>Magnoliopsida</taxon>
        <taxon>eudicotyledons</taxon>
        <taxon>Gunneridae</taxon>
        <taxon>Pentapetalae</taxon>
        <taxon>rosids</taxon>
        <taxon>fabids</taxon>
        <taxon>Malpighiales</taxon>
        <taxon>Rhizophoraceae</taxon>
        <taxon>Rhizophora</taxon>
    </lineage>
</organism>
<evidence type="ECO:0000313" key="2">
    <source>
        <dbReference type="EMBL" id="MBX00556.1"/>
    </source>
</evidence>
<protein>
    <recommendedName>
        <fullName evidence="3">Secreted protein</fullName>
    </recommendedName>
</protein>
<reference evidence="2" key="1">
    <citation type="submission" date="2018-02" db="EMBL/GenBank/DDBJ databases">
        <title>Rhizophora mucronata_Transcriptome.</title>
        <authorList>
            <person name="Meera S.P."/>
            <person name="Sreeshan A."/>
            <person name="Augustine A."/>
        </authorList>
    </citation>
    <scope>NUCLEOTIDE SEQUENCE</scope>
    <source>
        <tissue evidence="2">Leaf</tissue>
    </source>
</reference>
<feature type="signal peptide" evidence="1">
    <location>
        <begin position="1"/>
        <end position="16"/>
    </location>
</feature>
<sequence length="122" mass="14146">MLLVLPVCTLTCSAQASQRMNREADPGPKLQQSSPISVEEIWLFFIHNWPLYQPENSDGNTHCSQRIKFTHSFTVLMVLKFFPVRVIPLNLSPPYLKKINARNSNSFKIKWRNLNFIRVIMG</sequence>
<dbReference type="AlphaFoldDB" id="A0A2P2K495"/>
<dbReference type="EMBL" id="GGEC01020072">
    <property type="protein sequence ID" value="MBX00556.1"/>
    <property type="molecule type" value="Transcribed_RNA"/>
</dbReference>